<keyword evidence="1" id="KW-1133">Transmembrane helix</keyword>
<dbReference type="Proteomes" id="UP000620104">
    <property type="component" value="Unassembled WGS sequence"/>
</dbReference>
<name>A0A8H3YHA3_9TREE</name>
<sequence>MAILADSRSNHLIHLALLGIFIFFDFLALAICAAFIQEGKRRYFGYYFDASGLIVAASVFGYIAGFAFLMFNTYRDLYRGIKNSLLVELITFSVLFILHLAGAAALSSDGWQFDGSSKAAQLGRATLAFAWLSTITLMLLLAFLLTWILLHRRRRLEISILRTNIKEFLIDGDTSLRASGTGMSAIPASTTGGARVSEASVAVTESTAPEAARV</sequence>
<protein>
    <recommendedName>
        <fullName evidence="4">MARVEL domain-containing protein</fullName>
    </recommendedName>
</protein>
<keyword evidence="1" id="KW-0472">Membrane</keyword>
<feature type="transmembrane region" description="Helical" evidence="1">
    <location>
        <begin position="85"/>
        <end position="108"/>
    </location>
</feature>
<reference evidence="2" key="1">
    <citation type="submission" date="2020-07" db="EMBL/GenBank/DDBJ databases">
        <title>Draft Genome Sequence of a Deep-Sea Yeast, Naganishia (Cryptococcus) liquefaciens strain N6.</title>
        <authorList>
            <person name="Han Y.W."/>
            <person name="Kajitani R."/>
            <person name="Morimoto H."/>
            <person name="Parhat M."/>
            <person name="Tsubouchi H."/>
            <person name="Bakenova O."/>
            <person name="Ogata M."/>
            <person name="Argunhan B."/>
            <person name="Aoki R."/>
            <person name="Kajiwara S."/>
            <person name="Itoh T."/>
            <person name="Iwasaki H."/>
        </authorList>
    </citation>
    <scope>NUCLEOTIDE SEQUENCE</scope>
    <source>
        <strain evidence="2">N6</strain>
    </source>
</reference>
<dbReference type="OrthoDB" id="2594359at2759"/>
<dbReference type="AlphaFoldDB" id="A0A8H3YHA3"/>
<evidence type="ECO:0000313" key="3">
    <source>
        <dbReference type="Proteomes" id="UP000620104"/>
    </source>
</evidence>
<dbReference type="EMBL" id="BLZA01000049">
    <property type="protein sequence ID" value="GHJ89755.1"/>
    <property type="molecule type" value="Genomic_DNA"/>
</dbReference>
<organism evidence="2 3">
    <name type="scientific">Naganishia liquefaciens</name>
    <dbReference type="NCBI Taxonomy" id="104408"/>
    <lineage>
        <taxon>Eukaryota</taxon>
        <taxon>Fungi</taxon>
        <taxon>Dikarya</taxon>
        <taxon>Basidiomycota</taxon>
        <taxon>Agaricomycotina</taxon>
        <taxon>Tremellomycetes</taxon>
        <taxon>Filobasidiales</taxon>
        <taxon>Filobasidiaceae</taxon>
        <taxon>Naganishia</taxon>
    </lineage>
</organism>
<comment type="caution">
    <text evidence="2">The sequence shown here is derived from an EMBL/GenBank/DDBJ whole genome shotgun (WGS) entry which is preliminary data.</text>
</comment>
<gene>
    <name evidence="2" type="ORF">NliqN6_6157</name>
</gene>
<evidence type="ECO:0000313" key="2">
    <source>
        <dbReference type="EMBL" id="GHJ89755.1"/>
    </source>
</evidence>
<feature type="transmembrane region" description="Helical" evidence="1">
    <location>
        <begin position="48"/>
        <end position="73"/>
    </location>
</feature>
<feature type="transmembrane region" description="Helical" evidence="1">
    <location>
        <begin position="128"/>
        <end position="150"/>
    </location>
</feature>
<keyword evidence="3" id="KW-1185">Reference proteome</keyword>
<keyword evidence="1" id="KW-0812">Transmembrane</keyword>
<evidence type="ECO:0000256" key="1">
    <source>
        <dbReference type="SAM" id="Phobius"/>
    </source>
</evidence>
<evidence type="ECO:0008006" key="4">
    <source>
        <dbReference type="Google" id="ProtNLM"/>
    </source>
</evidence>
<feature type="transmembrane region" description="Helical" evidence="1">
    <location>
        <begin position="12"/>
        <end position="36"/>
    </location>
</feature>
<accession>A0A8H3YHA3</accession>
<proteinExistence type="predicted"/>